<keyword evidence="7 15" id="KW-0732">Signal</keyword>
<dbReference type="GO" id="GO:0006811">
    <property type="term" value="P:monoatomic ion transport"/>
    <property type="evidence" value="ECO:0007669"/>
    <property type="project" value="UniProtKB-KW"/>
</dbReference>
<dbReference type="Proteomes" id="UP000000557">
    <property type="component" value="Chromosome"/>
</dbReference>
<dbReference type="PhylomeDB" id="Q7NEU4"/>
<dbReference type="GO" id="GO:0015159">
    <property type="term" value="F:polysaccharide transmembrane transporter activity"/>
    <property type="evidence" value="ECO:0000318"/>
    <property type="project" value="GO_Central"/>
</dbReference>
<dbReference type="InterPro" id="IPR003715">
    <property type="entry name" value="Poly_export_N"/>
</dbReference>
<keyword evidence="10" id="KW-0626">Porin</keyword>
<keyword evidence="3" id="KW-0813">Transport</keyword>
<keyword evidence="6" id="KW-0812">Transmembrane</keyword>
<dbReference type="InParanoid" id="Q7NEU4"/>
<dbReference type="GO" id="GO:0015288">
    <property type="term" value="F:porin activity"/>
    <property type="evidence" value="ECO:0007669"/>
    <property type="project" value="UniProtKB-KW"/>
</dbReference>
<keyword evidence="5" id="KW-0762">Sugar transport</keyword>
<gene>
    <name evidence="19" type="ordered locus">glr3784</name>
</gene>
<keyword evidence="11" id="KW-0472">Membrane</keyword>
<evidence type="ECO:0000256" key="1">
    <source>
        <dbReference type="ARBA" id="ARBA00004571"/>
    </source>
</evidence>
<evidence type="ECO:0000313" key="19">
    <source>
        <dbReference type="EMBL" id="BAC91725.1"/>
    </source>
</evidence>
<evidence type="ECO:0000256" key="14">
    <source>
        <dbReference type="ARBA" id="ARBA00023288"/>
    </source>
</evidence>
<dbReference type="EMBL" id="BA000045">
    <property type="protein sequence ID" value="BAC91725.1"/>
    <property type="molecule type" value="Genomic_DNA"/>
</dbReference>
<evidence type="ECO:0000256" key="7">
    <source>
        <dbReference type="ARBA" id="ARBA00022729"/>
    </source>
</evidence>
<evidence type="ECO:0000256" key="5">
    <source>
        <dbReference type="ARBA" id="ARBA00022597"/>
    </source>
</evidence>
<reference evidence="19 20" key="2">
    <citation type="journal article" date="2003" name="DNA Res.">
        <title>Complete genome structure of Gloeobacter violaceus PCC 7421, a cyanobacterium that lacks thylakoids (supplement).</title>
        <authorList>
            <person name="Nakamura Y."/>
            <person name="Kaneko T."/>
            <person name="Sato S."/>
            <person name="Mimuro M."/>
            <person name="Miyashita H."/>
            <person name="Tsuchiya T."/>
            <person name="Sasamoto S."/>
            <person name="Watanabe A."/>
            <person name="Kawashima K."/>
            <person name="Kishida Y."/>
            <person name="Kiyokawa C."/>
            <person name="Kohara M."/>
            <person name="Matsumoto M."/>
            <person name="Matsuno A."/>
            <person name="Nakazaki N."/>
            <person name="Shimpo S."/>
            <person name="Takeuchi C."/>
            <person name="Yamada M."/>
            <person name="Tabata S."/>
        </authorList>
    </citation>
    <scope>NUCLEOTIDE SEQUENCE [LARGE SCALE GENOMIC DNA]</scope>
    <source>
        <strain evidence="20">ATCC 29082 / PCC 7421</strain>
    </source>
</reference>
<dbReference type="GO" id="GO:0009279">
    <property type="term" value="C:cell outer membrane"/>
    <property type="evidence" value="ECO:0007669"/>
    <property type="project" value="UniProtKB-SubCell"/>
</dbReference>
<evidence type="ECO:0000256" key="6">
    <source>
        <dbReference type="ARBA" id="ARBA00022692"/>
    </source>
</evidence>
<accession>Q7NEU4</accession>
<dbReference type="PANTHER" id="PTHR33619">
    <property type="entry name" value="POLYSACCHARIDE EXPORT PROTEIN GFCE-RELATED"/>
    <property type="match status" value="1"/>
</dbReference>
<evidence type="ECO:0000256" key="8">
    <source>
        <dbReference type="ARBA" id="ARBA00023047"/>
    </source>
</evidence>
<dbReference type="OrthoDB" id="9793939at2"/>
<evidence type="ECO:0000256" key="2">
    <source>
        <dbReference type="ARBA" id="ARBA00009450"/>
    </source>
</evidence>
<sequence>MKCAFVSDLHRTLTWLLVFTSWPCLPVFAQPTPSFGVPNFAAQLTETTYSLGPGDGLQVTFYDVPEISGARTVLPDGTLSLPLIGSIAAEGLTAEQLSQRLVELYRPYLARPRVDVTVERPRPITLVVSGEVNRPGPYTFQPVQSVTFSGGTSPATLYNRITVSTALIQAAGLTERANVRQVTLVRRLPGGATVRRNLDLWALLQNGDVSQNPNLQDGDAILVPRSEEGKPDYDYDVVAQSSLSPEQIEVQVIGEVAKPGSVKIRSGAPLTSALIGAGGLTNLSDPTQVELVRANRDGTVTRRVVNARLEQPTDIKLNPPLRQSDMIVVRRSFGGDVINGVSTVLGPFTQLANVVVLFRALR</sequence>
<keyword evidence="8" id="KW-0625">Polysaccharide transport</keyword>
<keyword evidence="4" id="KW-1134">Transmembrane beta strand</keyword>
<evidence type="ECO:0000259" key="17">
    <source>
        <dbReference type="Pfam" id="PF10531"/>
    </source>
</evidence>
<evidence type="ECO:0000256" key="12">
    <source>
        <dbReference type="ARBA" id="ARBA00023139"/>
    </source>
</evidence>
<keyword evidence="9" id="KW-0406">Ion transport</keyword>
<dbReference type="InterPro" id="IPR049712">
    <property type="entry name" value="Poly_export"/>
</dbReference>
<evidence type="ECO:0000256" key="11">
    <source>
        <dbReference type="ARBA" id="ARBA00023136"/>
    </source>
</evidence>
<dbReference type="Pfam" id="PF10531">
    <property type="entry name" value="SLBB"/>
    <property type="match status" value="1"/>
</dbReference>
<keyword evidence="12" id="KW-0564">Palmitate</keyword>
<dbReference type="GO" id="GO:0046930">
    <property type="term" value="C:pore complex"/>
    <property type="evidence" value="ECO:0007669"/>
    <property type="project" value="UniProtKB-KW"/>
</dbReference>
<protein>
    <submittedName>
        <fullName evidence="19">Glr3784 protein</fullName>
    </submittedName>
</protein>
<dbReference type="InterPro" id="IPR019554">
    <property type="entry name" value="Soluble_ligand-bd"/>
</dbReference>
<organism evidence="19 20">
    <name type="scientific">Gloeobacter violaceus (strain ATCC 29082 / PCC 7421)</name>
    <dbReference type="NCBI Taxonomy" id="251221"/>
    <lineage>
        <taxon>Bacteria</taxon>
        <taxon>Bacillati</taxon>
        <taxon>Cyanobacteriota</taxon>
        <taxon>Cyanophyceae</taxon>
        <taxon>Gloeobacterales</taxon>
        <taxon>Gloeobacteraceae</taxon>
        <taxon>Gloeobacter</taxon>
    </lineage>
</organism>
<feature type="signal peptide" evidence="15">
    <location>
        <begin position="1"/>
        <end position="29"/>
    </location>
</feature>
<dbReference type="Gene3D" id="3.10.560.10">
    <property type="entry name" value="Outer membrane lipoprotein wza domain like"/>
    <property type="match status" value="2"/>
</dbReference>
<feature type="domain" description="SLBB" evidence="18">
    <location>
        <begin position="160"/>
        <end position="223"/>
    </location>
</feature>
<proteinExistence type="inferred from homology"/>
<dbReference type="KEGG" id="gvi:glr3784"/>
<evidence type="ECO:0000256" key="13">
    <source>
        <dbReference type="ARBA" id="ARBA00023237"/>
    </source>
</evidence>
<dbReference type="InterPro" id="IPR054765">
    <property type="entry name" value="SLBB_dom"/>
</dbReference>
<comment type="subcellular location">
    <subcellularLocation>
        <location evidence="1">Cell outer membrane</location>
        <topology evidence="1">Multi-pass membrane protein</topology>
    </subcellularLocation>
</comment>
<comment type="similarity">
    <text evidence="2">Belongs to the BexD/CtrA/VexA family.</text>
</comment>
<dbReference type="eggNOG" id="COG1596">
    <property type="taxonomic scope" value="Bacteria"/>
</dbReference>
<dbReference type="AlphaFoldDB" id="Q7NEU4"/>
<dbReference type="Pfam" id="PF02563">
    <property type="entry name" value="Poly_export"/>
    <property type="match status" value="1"/>
</dbReference>
<dbReference type="STRING" id="251221.gene:10761301"/>
<keyword evidence="14" id="KW-0449">Lipoprotein</keyword>
<dbReference type="PANTHER" id="PTHR33619:SF3">
    <property type="entry name" value="POLYSACCHARIDE EXPORT PROTEIN GFCE-RELATED"/>
    <property type="match status" value="1"/>
</dbReference>
<feature type="domain" description="Polysaccharide export protein N-terminal" evidence="16">
    <location>
        <begin position="46"/>
        <end position="118"/>
    </location>
</feature>
<evidence type="ECO:0000256" key="10">
    <source>
        <dbReference type="ARBA" id="ARBA00023114"/>
    </source>
</evidence>
<evidence type="ECO:0000256" key="4">
    <source>
        <dbReference type="ARBA" id="ARBA00022452"/>
    </source>
</evidence>
<feature type="domain" description="Soluble ligand binding" evidence="17">
    <location>
        <begin position="250"/>
        <end position="302"/>
    </location>
</feature>
<evidence type="ECO:0000256" key="15">
    <source>
        <dbReference type="SAM" id="SignalP"/>
    </source>
</evidence>
<evidence type="ECO:0000259" key="18">
    <source>
        <dbReference type="Pfam" id="PF22461"/>
    </source>
</evidence>
<evidence type="ECO:0000256" key="3">
    <source>
        <dbReference type="ARBA" id="ARBA00022448"/>
    </source>
</evidence>
<keyword evidence="13" id="KW-0998">Cell outer membrane</keyword>
<dbReference type="Pfam" id="PF22461">
    <property type="entry name" value="SLBB_2"/>
    <property type="match status" value="1"/>
</dbReference>
<evidence type="ECO:0000259" key="16">
    <source>
        <dbReference type="Pfam" id="PF02563"/>
    </source>
</evidence>
<dbReference type="HOGENOM" id="CLU_022181_0_0_3"/>
<keyword evidence="20" id="KW-1185">Reference proteome</keyword>
<name>Q7NEU4_GLOVI</name>
<dbReference type="EnsemblBacteria" id="BAC91725">
    <property type="protein sequence ID" value="BAC91725"/>
    <property type="gene ID" value="BAC91725"/>
</dbReference>
<evidence type="ECO:0000256" key="9">
    <source>
        <dbReference type="ARBA" id="ARBA00023065"/>
    </source>
</evidence>
<reference evidence="19 20" key="1">
    <citation type="journal article" date="2003" name="DNA Res.">
        <title>Complete genome structure of Gloeobacter violaceus PCC 7421, a cyanobacterium that lacks thylakoids.</title>
        <authorList>
            <person name="Nakamura Y."/>
            <person name="Kaneko T."/>
            <person name="Sato S."/>
            <person name="Mimuro M."/>
            <person name="Miyashita H."/>
            <person name="Tsuchiya T."/>
            <person name="Sasamoto S."/>
            <person name="Watanabe A."/>
            <person name="Kawashima K."/>
            <person name="Kishida Y."/>
            <person name="Kiyokawa C."/>
            <person name="Kohara M."/>
            <person name="Matsumoto M."/>
            <person name="Matsuno A."/>
            <person name="Nakazaki N."/>
            <person name="Shimpo S."/>
            <person name="Takeuchi C."/>
            <person name="Yamada M."/>
            <person name="Tabata S."/>
        </authorList>
    </citation>
    <scope>NUCLEOTIDE SEQUENCE [LARGE SCALE GENOMIC DNA]</scope>
    <source>
        <strain evidence="20">ATCC 29082 / PCC 7421</strain>
    </source>
</reference>
<evidence type="ECO:0000313" key="20">
    <source>
        <dbReference type="Proteomes" id="UP000000557"/>
    </source>
</evidence>
<feature type="chain" id="PRO_5004291812" evidence="15">
    <location>
        <begin position="30"/>
        <end position="362"/>
    </location>
</feature>